<proteinExistence type="predicted"/>
<protein>
    <recommendedName>
        <fullName evidence="3">PE domain-containing protein</fullName>
    </recommendedName>
</protein>
<reference evidence="1 2" key="1">
    <citation type="journal article" date="2019" name="Int. J. Syst. Evol. Microbiol.">
        <title>The Global Catalogue of Microorganisms (GCM) 10K type strain sequencing project: providing services to taxonomists for standard genome sequencing and annotation.</title>
        <authorList>
            <consortium name="The Broad Institute Genomics Platform"/>
            <consortium name="The Broad Institute Genome Sequencing Center for Infectious Disease"/>
            <person name="Wu L."/>
            <person name="Ma J."/>
        </authorList>
    </citation>
    <scope>NUCLEOTIDE SEQUENCE [LARGE SCALE GENOMIC DNA]</scope>
    <source>
        <strain evidence="1 2">JCM 9383</strain>
    </source>
</reference>
<dbReference type="RefSeq" id="WP_344679839.1">
    <property type="nucleotide sequence ID" value="NZ_BAAAUX010000012.1"/>
</dbReference>
<gene>
    <name evidence="1" type="ORF">GCM10010470_25620</name>
</gene>
<organism evidence="1 2">
    <name type="scientific">Saccharopolyspora taberi</name>
    <dbReference type="NCBI Taxonomy" id="60895"/>
    <lineage>
        <taxon>Bacteria</taxon>
        <taxon>Bacillati</taxon>
        <taxon>Actinomycetota</taxon>
        <taxon>Actinomycetes</taxon>
        <taxon>Pseudonocardiales</taxon>
        <taxon>Pseudonocardiaceae</taxon>
        <taxon>Saccharopolyspora</taxon>
    </lineage>
</organism>
<evidence type="ECO:0000313" key="1">
    <source>
        <dbReference type="EMBL" id="GAA2789879.1"/>
    </source>
</evidence>
<name>A0ABN3VBR1_9PSEU</name>
<sequence length="105" mass="11566">MSVNGHTTFHVDLDRAPELLAELGAVREKYEKIQDVALELKGVQPPFVDDATVGVFRELGARAQGGDGDLYRTTSQMISWIDGFKAAVAKALDEYQRIDDENRAG</sequence>
<evidence type="ECO:0008006" key="3">
    <source>
        <dbReference type="Google" id="ProtNLM"/>
    </source>
</evidence>
<comment type="caution">
    <text evidence="1">The sequence shown here is derived from an EMBL/GenBank/DDBJ whole genome shotgun (WGS) entry which is preliminary data.</text>
</comment>
<dbReference type="EMBL" id="BAAAUX010000012">
    <property type="protein sequence ID" value="GAA2789879.1"/>
    <property type="molecule type" value="Genomic_DNA"/>
</dbReference>
<dbReference type="Proteomes" id="UP001500979">
    <property type="component" value="Unassembled WGS sequence"/>
</dbReference>
<evidence type="ECO:0000313" key="2">
    <source>
        <dbReference type="Proteomes" id="UP001500979"/>
    </source>
</evidence>
<keyword evidence="2" id="KW-1185">Reference proteome</keyword>
<accession>A0ABN3VBR1</accession>